<gene>
    <name evidence="2" type="ORF">BQ3484_244</name>
</gene>
<protein>
    <submittedName>
        <fullName evidence="2">F-box domain</fullName>
    </submittedName>
</protein>
<reference evidence="2 3" key="1">
    <citation type="submission" date="2016-11" db="EMBL/GenBank/DDBJ databases">
        <authorList>
            <consortium name="Urmite Genomes"/>
        </authorList>
    </citation>
    <scope>NUCLEOTIDE SEQUENCE [LARGE SCALE GENOMIC DNA]</scope>
    <source>
        <strain evidence="2 3">A11</strain>
    </source>
</reference>
<dbReference type="GeneID" id="30523201"/>
<sequence>MQTLPLELQDLPVELQEEILLSLKEPGDLLRACSSSQQNRQICSNDAFWREKFRRENLPLLRQGINTADWVQIYRKSLEVARKVDERFASGKMVRINLASYKNIDFLKPIGHMDLFTRYWKIMRTSNVEKRGNITILHAYNIDLFPGPKTSKFELIDNYSERTGREDFMKRGVRLDYTNPEVIYTGSVPSEDLWFALFQMTYYDY</sequence>
<proteinExistence type="predicted"/>
<evidence type="ECO:0000259" key="1">
    <source>
        <dbReference type="Pfam" id="PF12937"/>
    </source>
</evidence>
<dbReference type="EMBL" id="LT671577">
    <property type="protein sequence ID" value="SHO33312.1"/>
    <property type="molecule type" value="Genomic_DNA"/>
</dbReference>
<accession>A0A1M7XUD6</accession>
<dbReference type="RefSeq" id="YP_009329184.1">
    <property type="nucleotide sequence ID" value="NC_032108.1"/>
</dbReference>
<evidence type="ECO:0000313" key="3">
    <source>
        <dbReference type="Proteomes" id="UP000201465"/>
    </source>
</evidence>
<name>A0A1M7XUD6_9VIRU</name>
<organism evidence="2 3">
    <name type="scientific">Cedratvirus A11</name>
    <dbReference type="NCBI Taxonomy" id="1903266"/>
    <lineage>
        <taxon>Viruses</taxon>
        <taxon>Pithoviruses</taxon>
        <taxon>Orthocedratvirinae</taxon>
        <taxon>Alphacedratvirus</taxon>
        <taxon>Alphacedratvirus aljazairmassiliense</taxon>
    </lineage>
</organism>
<dbReference type="Pfam" id="PF12937">
    <property type="entry name" value="F-box-like"/>
    <property type="match status" value="1"/>
</dbReference>
<dbReference type="SUPFAM" id="SSF81383">
    <property type="entry name" value="F-box domain"/>
    <property type="match status" value="1"/>
</dbReference>
<dbReference type="Proteomes" id="UP000201465">
    <property type="component" value="Segment"/>
</dbReference>
<dbReference type="InterPro" id="IPR001810">
    <property type="entry name" value="F-box_dom"/>
</dbReference>
<feature type="domain" description="F-box" evidence="1">
    <location>
        <begin position="8"/>
        <end position="55"/>
    </location>
</feature>
<keyword evidence="3" id="KW-1185">Reference proteome</keyword>
<dbReference type="InterPro" id="IPR036047">
    <property type="entry name" value="F-box-like_dom_sf"/>
</dbReference>
<dbReference type="KEGG" id="vg:30523201"/>
<evidence type="ECO:0000313" key="2">
    <source>
        <dbReference type="EMBL" id="SHO33312.1"/>
    </source>
</evidence>
<dbReference type="Gene3D" id="1.20.1280.50">
    <property type="match status" value="1"/>
</dbReference>